<sequence>MSSSSFFTQGDARADVDEVPSIGIGMLGYAFMGRAHTNAFHKIGYTFWPPALRPRLVHIAGRNADAVAEAARRYGYDKSTTDWREVVNDPDVQVFDNGGPNDQHLEPTVAAARAGKHVICEKPLGRTADEAFELWSAVAETGVKAMTAFNYRFFPAIRLVKEMLDDGTLGEVRHFRARYHQEWLVDPETPASWRLTKEAAGSGALGDLGAHIIDLARYLVGEPESVSANTATFVEDRPGGHVDVDDAFDAVVRFESGALGTLEATRVAPGRKNHMRFEISTTKGAVIFDQERMNELKVHLIGTTPGDHAQGFRTVLVSETYHPYWENWWPHGHMIGWEDSFVHELEHLLSAIRHDKPIGPHGATLEDGYRCTEICDAILRAADTGERQKISYRGLSA</sequence>
<organism evidence="4 5">
    <name type="scientific">Rhodococcus jostii</name>
    <dbReference type="NCBI Taxonomy" id="132919"/>
    <lineage>
        <taxon>Bacteria</taxon>
        <taxon>Bacillati</taxon>
        <taxon>Actinomycetota</taxon>
        <taxon>Actinomycetes</taxon>
        <taxon>Mycobacteriales</taxon>
        <taxon>Nocardiaceae</taxon>
        <taxon>Rhodococcus</taxon>
    </lineage>
</organism>
<dbReference type="Pfam" id="PF22725">
    <property type="entry name" value="GFO_IDH_MocA_C3"/>
    <property type="match status" value="1"/>
</dbReference>
<feature type="domain" description="Gfo/Idh/MocA-like oxidoreductase N-terminal" evidence="2">
    <location>
        <begin position="23"/>
        <end position="148"/>
    </location>
</feature>
<reference evidence="4 5" key="1">
    <citation type="submission" date="2023-10" db="EMBL/GenBank/DDBJ databases">
        <title>Development of a sustainable strategy for remediation of hydrocarbon-contaminated territories based on the waste exchange concept.</title>
        <authorList>
            <person name="Krivoruchko A."/>
        </authorList>
    </citation>
    <scope>NUCLEOTIDE SEQUENCE [LARGE SCALE GENOMIC DNA]</scope>
    <source>
        <strain evidence="4 5">IEGM 60</strain>
    </source>
</reference>
<dbReference type="Pfam" id="PF01408">
    <property type="entry name" value="GFO_IDH_MocA"/>
    <property type="match status" value="1"/>
</dbReference>
<gene>
    <name evidence="4" type="ORF">R3Q59_39570</name>
</gene>
<protein>
    <submittedName>
        <fullName evidence="4">Gfo/Idh/MocA family oxidoreductase</fullName>
    </submittedName>
</protein>
<evidence type="ECO:0000259" key="2">
    <source>
        <dbReference type="Pfam" id="PF01408"/>
    </source>
</evidence>
<dbReference type="Gene3D" id="3.40.50.720">
    <property type="entry name" value="NAD(P)-binding Rossmann-like Domain"/>
    <property type="match status" value="1"/>
</dbReference>
<dbReference type="Proteomes" id="UP001185737">
    <property type="component" value="Unassembled WGS sequence"/>
</dbReference>
<dbReference type="InterPro" id="IPR055170">
    <property type="entry name" value="GFO_IDH_MocA-like_dom"/>
</dbReference>
<dbReference type="RefSeq" id="WP_317571580.1">
    <property type="nucleotide sequence ID" value="NZ_JAWLKA010000041.1"/>
</dbReference>
<proteinExistence type="predicted"/>
<dbReference type="InterPro" id="IPR050463">
    <property type="entry name" value="Gfo/Idh/MocA_oxidrdct_glycsds"/>
</dbReference>
<evidence type="ECO:0000313" key="4">
    <source>
        <dbReference type="EMBL" id="MDV6286582.1"/>
    </source>
</evidence>
<name>A0ABU4CU11_RHOJO</name>
<keyword evidence="1" id="KW-0560">Oxidoreductase</keyword>
<comment type="caution">
    <text evidence="4">The sequence shown here is derived from an EMBL/GenBank/DDBJ whole genome shotgun (WGS) entry which is preliminary data.</text>
</comment>
<evidence type="ECO:0000256" key="1">
    <source>
        <dbReference type="ARBA" id="ARBA00023002"/>
    </source>
</evidence>
<keyword evidence="5" id="KW-1185">Reference proteome</keyword>
<dbReference type="EMBL" id="JAWLKA010000041">
    <property type="protein sequence ID" value="MDV6286582.1"/>
    <property type="molecule type" value="Genomic_DNA"/>
</dbReference>
<evidence type="ECO:0000313" key="5">
    <source>
        <dbReference type="Proteomes" id="UP001185737"/>
    </source>
</evidence>
<dbReference type="InterPro" id="IPR036291">
    <property type="entry name" value="NAD(P)-bd_dom_sf"/>
</dbReference>
<dbReference type="SUPFAM" id="SSF51735">
    <property type="entry name" value="NAD(P)-binding Rossmann-fold domains"/>
    <property type="match status" value="1"/>
</dbReference>
<feature type="domain" description="GFO/IDH/MocA-like oxidoreductase" evidence="3">
    <location>
        <begin position="158"/>
        <end position="286"/>
    </location>
</feature>
<dbReference type="Gene3D" id="3.30.360.10">
    <property type="entry name" value="Dihydrodipicolinate Reductase, domain 2"/>
    <property type="match status" value="1"/>
</dbReference>
<dbReference type="PANTHER" id="PTHR43818:SF11">
    <property type="entry name" value="BCDNA.GH03377"/>
    <property type="match status" value="1"/>
</dbReference>
<dbReference type="PANTHER" id="PTHR43818">
    <property type="entry name" value="BCDNA.GH03377"/>
    <property type="match status" value="1"/>
</dbReference>
<dbReference type="InterPro" id="IPR000683">
    <property type="entry name" value="Gfo/Idh/MocA-like_OxRdtase_N"/>
</dbReference>
<dbReference type="SUPFAM" id="SSF55347">
    <property type="entry name" value="Glyceraldehyde-3-phosphate dehydrogenase-like, C-terminal domain"/>
    <property type="match status" value="1"/>
</dbReference>
<evidence type="ECO:0000259" key="3">
    <source>
        <dbReference type="Pfam" id="PF22725"/>
    </source>
</evidence>
<accession>A0ABU4CU11</accession>